<dbReference type="SUPFAM" id="SSF50129">
    <property type="entry name" value="GroES-like"/>
    <property type="match status" value="1"/>
</dbReference>
<dbReference type="PANTHER" id="PTHR45033">
    <property type="match status" value="1"/>
</dbReference>
<evidence type="ECO:0000313" key="2">
    <source>
        <dbReference type="EMBL" id="NYE04260.1"/>
    </source>
</evidence>
<reference evidence="3" key="1">
    <citation type="submission" date="2020-07" db="EMBL/GenBank/DDBJ databases">
        <authorList>
            <person name="Partida-Martinez L."/>
            <person name="Huntemann M."/>
            <person name="Clum A."/>
            <person name="Wang J."/>
            <person name="Palaniappan K."/>
            <person name="Ritter S."/>
            <person name="Chen I.-M."/>
            <person name="Stamatis D."/>
            <person name="Reddy T."/>
            <person name="O'Malley R."/>
            <person name="Daum C."/>
            <person name="Shapiro N."/>
            <person name="Ivanova N."/>
            <person name="Kyrpides N."/>
            <person name="Woyke T."/>
        </authorList>
    </citation>
    <scope>NUCLEOTIDE SEQUENCE [LARGE SCALE GENOMIC DNA]</scope>
    <source>
        <strain evidence="3">AT2.8</strain>
    </source>
</reference>
<accession>A0A852T682</accession>
<dbReference type="InterPro" id="IPR036291">
    <property type="entry name" value="NAD(P)-bd_dom_sf"/>
</dbReference>
<dbReference type="SMART" id="SM00829">
    <property type="entry name" value="PKS_ER"/>
    <property type="match status" value="1"/>
</dbReference>
<gene>
    <name evidence="2" type="ORF">F4694_001004</name>
</gene>
<dbReference type="InterPro" id="IPR013149">
    <property type="entry name" value="ADH-like_C"/>
</dbReference>
<dbReference type="GO" id="GO:0016491">
    <property type="term" value="F:oxidoreductase activity"/>
    <property type="evidence" value="ECO:0007669"/>
    <property type="project" value="InterPro"/>
</dbReference>
<comment type="caution">
    <text evidence="2">The sequence shown here is derived from an EMBL/GenBank/DDBJ whole genome shotgun (WGS) entry which is preliminary data.</text>
</comment>
<name>A0A852T682_9BACI</name>
<organism evidence="2 3">
    <name type="scientific">Neobacillus niacini</name>
    <dbReference type="NCBI Taxonomy" id="86668"/>
    <lineage>
        <taxon>Bacteria</taxon>
        <taxon>Bacillati</taxon>
        <taxon>Bacillota</taxon>
        <taxon>Bacilli</taxon>
        <taxon>Bacillales</taxon>
        <taxon>Bacillaceae</taxon>
        <taxon>Neobacillus</taxon>
    </lineage>
</organism>
<dbReference type="InterPro" id="IPR011032">
    <property type="entry name" value="GroES-like_sf"/>
</dbReference>
<dbReference type="InterPro" id="IPR052711">
    <property type="entry name" value="Zinc_ADH-like"/>
</dbReference>
<proteinExistence type="predicted"/>
<dbReference type="PANTHER" id="PTHR45033:SF3">
    <property type="entry name" value="DEHYDROGENASE, PUTATIVE (AFU_ORTHOLOGUE AFUA_2G13270)-RELATED"/>
    <property type="match status" value="1"/>
</dbReference>
<reference evidence="3" key="2">
    <citation type="submission" date="2020-08" db="EMBL/GenBank/DDBJ databases">
        <title>The Agave Microbiome: Exploring the role of microbial communities in plant adaptations to desert environments.</title>
        <authorList>
            <person name="Partida-Martinez L.P."/>
        </authorList>
    </citation>
    <scope>NUCLEOTIDE SEQUENCE [LARGE SCALE GENOMIC DNA]</scope>
    <source>
        <strain evidence="3">AT2.8</strain>
    </source>
</reference>
<feature type="domain" description="Enoyl reductase (ER)" evidence="1">
    <location>
        <begin position="11"/>
        <end position="327"/>
    </location>
</feature>
<dbReference type="Pfam" id="PF00107">
    <property type="entry name" value="ADH_zinc_N"/>
    <property type="match status" value="1"/>
</dbReference>
<dbReference type="InterPro" id="IPR013154">
    <property type="entry name" value="ADH-like_N"/>
</dbReference>
<dbReference type="Gene3D" id="3.90.180.10">
    <property type="entry name" value="Medium-chain alcohol dehydrogenases, catalytic domain"/>
    <property type="match status" value="1"/>
</dbReference>
<dbReference type="Gene3D" id="3.40.50.720">
    <property type="entry name" value="NAD(P)-binding Rossmann-like Domain"/>
    <property type="match status" value="1"/>
</dbReference>
<dbReference type="InterPro" id="IPR020843">
    <property type="entry name" value="ER"/>
</dbReference>
<dbReference type="SUPFAM" id="SSF51735">
    <property type="entry name" value="NAD(P)-binding Rossmann-fold domains"/>
    <property type="match status" value="1"/>
</dbReference>
<sequence>MKAFVHSGKPGFENTYLTNIEKGEPQEGEVIVRLKTAGLNHRDKWNLYRRSENAPPVVLGSDGAGVIEEIGEGVMNIQIGDEVIINPSLNWRVKSDSPPGNFEIIGVPGHGTFAEYITIPATNVEPKPRFLSWEESGVLSLAALTAFRALFTRGGLKADQTVLIPGIGSGVATFLLLMAKAAGARAIVTSRSEKKCERAIELGADMAIKSDKDWKKELVNEKIDLIIDSVGPAIWEKALSVLRVGGTLVNFGATTGDDVKINLRNLYFGQYNLLGTTMGSTEEYKEMLKFIERYEIRPVIDKVFHHADSKEAFLHMNEGSHFGKICIKIDW</sequence>
<dbReference type="EMBL" id="JACCBX010000002">
    <property type="protein sequence ID" value="NYE04260.1"/>
    <property type="molecule type" value="Genomic_DNA"/>
</dbReference>
<dbReference type="AlphaFoldDB" id="A0A852T682"/>
<evidence type="ECO:0000313" key="3">
    <source>
        <dbReference type="Proteomes" id="UP000548423"/>
    </source>
</evidence>
<protein>
    <submittedName>
        <fullName evidence="2">Zinc-binding alcohol dehydrogenase/oxidoreductase</fullName>
    </submittedName>
</protein>
<dbReference type="Pfam" id="PF08240">
    <property type="entry name" value="ADH_N"/>
    <property type="match status" value="1"/>
</dbReference>
<dbReference type="Proteomes" id="UP000548423">
    <property type="component" value="Unassembled WGS sequence"/>
</dbReference>
<evidence type="ECO:0000259" key="1">
    <source>
        <dbReference type="SMART" id="SM00829"/>
    </source>
</evidence>